<dbReference type="RefSeq" id="XP_007365599.1">
    <property type="nucleotide sequence ID" value="XM_007365537.1"/>
</dbReference>
<name>R7SZ75_DICSQ</name>
<feature type="region of interest" description="Disordered" evidence="1">
    <location>
        <begin position="235"/>
        <end position="388"/>
    </location>
</feature>
<accession>R7SZ75</accession>
<gene>
    <name evidence="2" type="ORF">DICSQDRAFT_126953</name>
</gene>
<dbReference type="KEGG" id="dsq:DICSQDRAFT_126953"/>
<dbReference type="AlphaFoldDB" id="R7SZ75"/>
<organism evidence="2 3">
    <name type="scientific">Dichomitus squalens (strain LYAD-421)</name>
    <name type="common">Western red white-rot fungus</name>
    <dbReference type="NCBI Taxonomy" id="732165"/>
    <lineage>
        <taxon>Eukaryota</taxon>
        <taxon>Fungi</taxon>
        <taxon>Dikarya</taxon>
        <taxon>Basidiomycota</taxon>
        <taxon>Agaricomycotina</taxon>
        <taxon>Agaricomycetes</taxon>
        <taxon>Polyporales</taxon>
        <taxon>Polyporaceae</taxon>
        <taxon>Dichomitus</taxon>
    </lineage>
</organism>
<dbReference type="OrthoDB" id="2800032at2759"/>
<feature type="compositionally biased region" description="Basic and acidic residues" evidence="1">
    <location>
        <begin position="302"/>
        <end position="311"/>
    </location>
</feature>
<feature type="region of interest" description="Disordered" evidence="1">
    <location>
        <begin position="184"/>
        <end position="207"/>
    </location>
</feature>
<feature type="compositionally biased region" description="Gly residues" evidence="1">
    <location>
        <begin position="1"/>
        <end position="13"/>
    </location>
</feature>
<dbReference type="GeneID" id="18834362"/>
<evidence type="ECO:0000313" key="3">
    <source>
        <dbReference type="Proteomes" id="UP000053319"/>
    </source>
</evidence>
<feature type="compositionally biased region" description="Low complexity" evidence="1">
    <location>
        <begin position="362"/>
        <end position="388"/>
    </location>
</feature>
<sequence length="587" mass="63803">MPRGGSKVGTGGGRGRDRGRGRGRGHAASDSTPASVTFEDPAPHVSSPSQQDRELLTNPPLLTQSNGRESGHGRVHGPEASSPTHPSSEDSPIDNPGGSRFTEDTGKHVTISSVKLHTRAKQSRRYEKQNTHHIFDYIHTYNQRTHMYGTRSSNIDRNPGLYPGLQWQQDKTDDERRVADSQAKVDEAAKRKATRTAQQQREEAGSRRLATLEDARYLEEREEEAYLKRTTASRYQLRREGASSAPTTIAGAPMEVDDRGIGHPGFQGASAELYEDRGDEYEDSGSEDDETQPSQVRRKVRRREEVLEKISRSRRLNVEGAHSPSVKTPAKRPTEDVEGGKRPPMKPAVSAFNDDWSPISTPASRASSVAHPPSSSNSCPSSVSRTPSRAGSQALSFATGNWKSVLLGTLGMRATLHGAGGLEGQVSQGSKTSKSGTVVLEEEEIGGLQDDDIEVAPPTGTSDSVGSWSTSIVEFHGEVSSLTKSKCTAKKDVPEDQSLSADNLPAWIKPAWPQISASLCAFYGAEQNPWMLDRNEQDPAHIDNVFQVLVDALCPEKHYVVDSSDQAFKVVSLPLLIPDPACSPDCI</sequence>
<reference evidence="2 3" key="1">
    <citation type="journal article" date="2012" name="Science">
        <title>The Paleozoic origin of enzymatic lignin decomposition reconstructed from 31 fungal genomes.</title>
        <authorList>
            <person name="Floudas D."/>
            <person name="Binder M."/>
            <person name="Riley R."/>
            <person name="Barry K."/>
            <person name="Blanchette R.A."/>
            <person name="Henrissat B."/>
            <person name="Martinez A.T."/>
            <person name="Otillar R."/>
            <person name="Spatafora J.W."/>
            <person name="Yadav J.S."/>
            <person name="Aerts A."/>
            <person name="Benoit I."/>
            <person name="Boyd A."/>
            <person name="Carlson A."/>
            <person name="Copeland A."/>
            <person name="Coutinho P.M."/>
            <person name="de Vries R.P."/>
            <person name="Ferreira P."/>
            <person name="Findley K."/>
            <person name="Foster B."/>
            <person name="Gaskell J."/>
            <person name="Glotzer D."/>
            <person name="Gorecki P."/>
            <person name="Heitman J."/>
            <person name="Hesse C."/>
            <person name="Hori C."/>
            <person name="Igarashi K."/>
            <person name="Jurgens J.A."/>
            <person name="Kallen N."/>
            <person name="Kersten P."/>
            <person name="Kohler A."/>
            <person name="Kuees U."/>
            <person name="Kumar T.K.A."/>
            <person name="Kuo A."/>
            <person name="LaButti K."/>
            <person name="Larrondo L.F."/>
            <person name="Lindquist E."/>
            <person name="Ling A."/>
            <person name="Lombard V."/>
            <person name="Lucas S."/>
            <person name="Lundell T."/>
            <person name="Martin R."/>
            <person name="McLaughlin D.J."/>
            <person name="Morgenstern I."/>
            <person name="Morin E."/>
            <person name="Murat C."/>
            <person name="Nagy L.G."/>
            <person name="Nolan M."/>
            <person name="Ohm R.A."/>
            <person name="Patyshakuliyeva A."/>
            <person name="Rokas A."/>
            <person name="Ruiz-Duenas F.J."/>
            <person name="Sabat G."/>
            <person name="Salamov A."/>
            <person name="Samejima M."/>
            <person name="Schmutz J."/>
            <person name="Slot J.C."/>
            <person name="St John F."/>
            <person name="Stenlid J."/>
            <person name="Sun H."/>
            <person name="Sun S."/>
            <person name="Syed K."/>
            <person name="Tsang A."/>
            <person name="Wiebenga A."/>
            <person name="Young D."/>
            <person name="Pisabarro A."/>
            <person name="Eastwood D.C."/>
            <person name="Martin F."/>
            <person name="Cullen D."/>
            <person name="Grigoriev I.V."/>
            <person name="Hibbett D.S."/>
        </authorList>
    </citation>
    <scope>NUCLEOTIDE SEQUENCE [LARGE SCALE GENOMIC DNA]</scope>
    <source>
        <strain evidence="2 3">LYAD-421 SS1</strain>
    </source>
</reference>
<feature type="compositionally biased region" description="Basic and acidic residues" evidence="1">
    <location>
        <begin position="332"/>
        <end position="341"/>
    </location>
</feature>
<evidence type="ECO:0000313" key="2">
    <source>
        <dbReference type="EMBL" id="EJF61504.1"/>
    </source>
</evidence>
<feature type="region of interest" description="Disordered" evidence="1">
    <location>
        <begin position="1"/>
        <end position="107"/>
    </location>
</feature>
<dbReference type="HOGENOM" id="CLU_024749_0_0_1"/>
<dbReference type="EMBL" id="JH719409">
    <property type="protein sequence ID" value="EJF61504.1"/>
    <property type="molecule type" value="Genomic_DNA"/>
</dbReference>
<feature type="compositionally biased region" description="Acidic residues" evidence="1">
    <location>
        <begin position="277"/>
        <end position="291"/>
    </location>
</feature>
<dbReference type="Proteomes" id="UP000053319">
    <property type="component" value="Unassembled WGS sequence"/>
</dbReference>
<protein>
    <submittedName>
        <fullName evidence="2">Uncharacterized protein</fullName>
    </submittedName>
</protein>
<proteinExistence type="predicted"/>
<feature type="compositionally biased region" description="Polar residues" evidence="1">
    <location>
        <begin position="81"/>
        <end position="90"/>
    </location>
</feature>
<evidence type="ECO:0000256" key="1">
    <source>
        <dbReference type="SAM" id="MobiDB-lite"/>
    </source>
</evidence>